<dbReference type="InterPro" id="IPR055414">
    <property type="entry name" value="LRR_R13L4/SHOC2-like"/>
</dbReference>
<sequence>MNQSVLKKVVSITIRGSENCSSLLPFGELPCLESPELYTGSAEVEYVEEDAHPGRLPSLRKLVIWGFDNLKGLLKNEGEEQFPVLEKIMINWCPVLIIPTLPSVKKLNVYVTDATVLRSISNLRALTSLGIRYNLEAISLPEEMFKSLVNLQYLKISEFYNLKELPSSLASLNALKSLQFEFCDALESLPEEGVKGLTSLTELSLQYCQMLKCLPEGLQHLTALTTLTITQCPIVFKRCEKGIREDWHKIAHIPYLDIE</sequence>
<organism evidence="3 4">
    <name type="scientific">Solanum verrucosum</name>
    <dbReference type="NCBI Taxonomy" id="315347"/>
    <lineage>
        <taxon>Eukaryota</taxon>
        <taxon>Viridiplantae</taxon>
        <taxon>Streptophyta</taxon>
        <taxon>Embryophyta</taxon>
        <taxon>Tracheophyta</taxon>
        <taxon>Spermatophyta</taxon>
        <taxon>Magnoliopsida</taxon>
        <taxon>eudicotyledons</taxon>
        <taxon>Gunneridae</taxon>
        <taxon>Pentapetalae</taxon>
        <taxon>asterids</taxon>
        <taxon>lamiids</taxon>
        <taxon>Solanales</taxon>
        <taxon>Solanaceae</taxon>
        <taxon>Solanoideae</taxon>
        <taxon>Solaneae</taxon>
        <taxon>Solanum</taxon>
    </lineage>
</organism>
<dbReference type="Proteomes" id="UP001234989">
    <property type="component" value="Chromosome 8"/>
</dbReference>
<proteinExistence type="predicted"/>
<name>A0AAF0UC46_SOLVR</name>
<keyword evidence="4" id="KW-1185">Reference proteome</keyword>
<dbReference type="EMBL" id="CP133619">
    <property type="protein sequence ID" value="WMV43242.1"/>
    <property type="molecule type" value="Genomic_DNA"/>
</dbReference>
<dbReference type="AlphaFoldDB" id="A0AAF0UC46"/>
<dbReference type="Pfam" id="PF23598">
    <property type="entry name" value="LRR_14"/>
    <property type="match status" value="1"/>
</dbReference>
<evidence type="ECO:0000259" key="2">
    <source>
        <dbReference type="Pfam" id="PF23598"/>
    </source>
</evidence>
<gene>
    <name evidence="3" type="ORF">MTR67_036627</name>
</gene>
<evidence type="ECO:0000313" key="4">
    <source>
        <dbReference type="Proteomes" id="UP001234989"/>
    </source>
</evidence>
<dbReference type="SUPFAM" id="SSF52047">
    <property type="entry name" value="RNI-like"/>
    <property type="match status" value="1"/>
</dbReference>
<feature type="domain" description="Disease resistance R13L4/SHOC-2-like LRR" evidence="2">
    <location>
        <begin position="112"/>
        <end position="258"/>
    </location>
</feature>
<dbReference type="InterPro" id="IPR032675">
    <property type="entry name" value="LRR_dom_sf"/>
</dbReference>
<keyword evidence="1" id="KW-0677">Repeat</keyword>
<evidence type="ECO:0000256" key="1">
    <source>
        <dbReference type="ARBA" id="ARBA00022737"/>
    </source>
</evidence>
<dbReference type="PANTHER" id="PTHR47186:SF3">
    <property type="entry name" value="OS09G0267800 PROTEIN"/>
    <property type="match status" value="1"/>
</dbReference>
<dbReference type="PANTHER" id="PTHR47186">
    <property type="entry name" value="LEUCINE-RICH REPEAT-CONTAINING PROTEIN 57"/>
    <property type="match status" value="1"/>
</dbReference>
<evidence type="ECO:0000313" key="3">
    <source>
        <dbReference type="EMBL" id="WMV43242.1"/>
    </source>
</evidence>
<protein>
    <recommendedName>
        <fullName evidence="2">Disease resistance R13L4/SHOC-2-like LRR domain-containing protein</fullName>
    </recommendedName>
</protein>
<dbReference type="Gene3D" id="3.80.10.10">
    <property type="entry name" value="Ribonuclease Inhibitor"/>
    <property type="match status" value="1"/>
</dbReference>
<reference evidence="3" key="1">
    <citation type="submission" date="2023-08" db="EMBL/GenBank/DDBJ databases">
        <title>A de novo genome assembly of Solanum verrucosum Schlechtendal, a Mexican diploid species geographically isolated from the other diploid A-genome species in potato relatives.</title>
        <authorList>
            <person name="Hosaka K."/>
        </authorList>
    </citation>
    <scope>NUCLEOTIDE SEQUENCE</scope>
    <source>
        <tissue evidence="3">Young leaves</tissue>
    </source>
</reference>
<accession>A0AAF0UC46</accession>